<dbReference type="PANTHER" id="PTHR41368:SF1">
    <property type="entry name" value="PROTEIN YGHO"/>
    <property type="match status" value="1"/>
</dbReference>
<reference evidence="1 2" key="1">
    <citation type="submission" date="2019-03" db="EMBL/GenBank/DDBJ databases">
        <title>Freshwater and sediment microbial communities from various areas in North America, analyzing microbe dynamics in response to fracking.</title>
        <authorList>
            <person name="Lamendella R."/>
        </authorList>
    </citation>
    <scope>NUCLEOTIDE SEQUENCE [LARGE SCALE GENOMIC DNA]</scope>
    <source>
        <strain evidence="1 2">114D</strain>
    </source>
</reference>
<dbReference type="OrthoDB" id="9806005at2"/>
<comment type="caution">
    <text evidence="1">The sequence shown here is derived from an EMBL/GenBank/DDBJ whole genome shotgun (WGS) entry which is preliminary data.</text>
</comment>
<evidence type="ECO:0000313" key="1">
    <source>
        <dbReference type="EMBL" id="TDO01436.1"/>
    </source>
</evidence>
<dbReference type="InterPro" id="IPR039968">
    <property type="entry name" value="BcerS-like"/>
</dbReference>
<gene>
    <name evidence="1" type="ORF">DET52_105295</name>
</gene>
<dbReference type="PANTHER" id="PTHR41368">
    <property type="entry name" value="PROTEIN YGHO"/>
    <property type="match status" value="1"/>
</dbReference>
<evidence type="ECO:0000313" key="2">
    <source>
        <dbReference type="Proteomes" id="UP000294848"/>
    </source>
</evidence>
<accession>A0A4R6H2D6</accession>
<proteinExistence type="predicted"/>
<dbReference type="Proteomes" id="UP000294848">
    <property type="component" value="Unassembled WGS sequence"/>
</dbReference>
<dbReference type="AlphaFoldDB" id="A0A4R6H2D6"/>
<dbReference type="SUPFAM" id="SSF55729">
    <property type="entry name" value="Acyl-CoA N-acyltransferases (Nat)"/>
    <property type="match status" value="1"/>
</dbReference>
<dbReference type="Gene3D" id="3.40.630.30">
    <property type="match status" value="1"/>
</dbReference>
<organism evidence="1 2">
    <name type="scientific">Sunxiuqinia elliptica</name>
    <dbReference type="NCBI Taxonomy" id="655355"/>
    <lineage>
        <taxon>Bacteria</taxon>
        <taxon>Pseudomonadati</taxon>
        <taxon>Bacteroidota</taxon>
        <taxon>Bacteroidia</taxon>
        <taxon>Marinilabiliales</taxon>
        <taxon>Prolixibacteraceae</taxon>
        <taxon>Sunxiuqinia</taxon>
    </lineage>
</organism>
<protein>
    <recommendedName>
        <fullName evidence="3">N-acetyltransferase domain-containing protein</fullName>
    </recommendedName>
</protein>
<dbReference type="EMBL" id="SNWI01000005">
    <property type="protein sequence ID" value="TDO01436.1"/>
    <property type="molecule type" value="Genomic_DNA"/>
</dbReference>
<evidence type="ECO:0008006" key="3">
    <source>
        <dbReference type="Google" id="ProtNLM"/>
    </source>
</evidence>
<name>A0A4R6H2D6_9BACT</name>
<dbReference type="InterPro" id="IPR016181">
    <property type="entry name" value="Acyl_CoA_acyltransferase"/>
</dbReference>
<sequence>MGLIIKAISTKKELKEFIKFPDRLYSGNKLYVPAIHSNELLTLSFDKNPAFEFCRAKYWLAYDNGEIVGRIAGIINDRYNEKHNIKYARFGWLDFVNDKKVLMLLFQAARQWALSENMEYLHGPLGFSSFDASGILIGGFDEMSTSFAHYNFPYYSKLIEEFGYKKDVDWVEYNIKVPEYVPEKFVVGAELIKKRYNLHSASLKNKKDILKYADDIFKLINNEYKDIYAFSQLSKKQIMALKKQFALFLRPEYISIVLNSTNEVVAFGITMPSLAQAQQKAKGKLFPFGFIHIMNALKKNNTVEALLIAVKKDYQNKGVNGIIFTDIMSAYIKNGINNFESTREMENNVKINNLWNKFEYRQHKRTRCYIKQL</sequence>
<dbReference type="RefSeq" id="WP_133465336.1">
    <property type="nucleotide sequence ID" value="NZ_SNWI01000005.1"/>
</dbReference>